<evidence type="ECO:0000313" key="6">
    <source>
        <dbReference type="Proteomes" id="UP001208570"/>
    </source>
</evidence>
<dbReference type="Proteomes" id="UP001208570">
    <property type="component" value="Unassembled WGS sequence"/>
</dbReference>
<evidence type="ECO:0000256" key="1">
    <source>
        <dbReference type="ARBA" id="ARBA00023125"/>
    </source>
</evidence>
<dbReference type="InterPro" id="IPR018122">
    <property type="entry name" value="TF_fork_head_CS_1"/>
</dbReference>
<dbReference type="Pfam" id="PF00250">
    <property type="entry name" value="Forkhead"/>
    <property type="match status" value="1"/>
</dbReference>
<dbReference type="InterPro" id="IPR050211">
    <property type="entry name" value="FOX_domain-containing"/>
</dbReference>
<dbReference type="GO" id="GO:0000981">
    <property type="term" value="F:DNA-binding transcription factor activity, RNA polymerase II-specific"/>
    <property type="evidence" value="ECO:0007669"/>
    <property type="project" value="TreeGrafter"/>
</dbReference>
<evidence type="ECO:0000259" key="4">
    <source>
        <dbReference type="PROSITE" id="PS50039"/>
    </source>
</evidence>
<name>A0AAD9IQQ9_9ANNE</name>
<protein>
    <recommendedName>
        <fullName evidence="4">Fork-head domain-containing protein</fullName>
    </recommendedName>
</protein>
<feature type="compositionally biased region" description="Polar residues" evidence="3">
    <location>
        <begin position="209"/>
        <end position="220"/>
    </location>
</feature>
<reference evidence="5" key="1">
    <citation type="journal article" date="2023" name="Mol. Biol. Evol.">
        <title>Third-Generation Sequencing Reveals the Adaptive Role of the Epigenome in Three Deep-Sea Polychaetes.</title>
        <authorList>
            <person name="Perez M."/>
            <person name="Aroh O."/>
            <person name="Sun Y."/>
            <person name="Lan Y."/>
            <person name="Juniper S.K."/>
            <person name="Young C.R."/>
            <person name="Angers B."/>
            <person name="Qian P.Y."/>
        </authorList>
    </citation>
    <scope>NUCLEOTIDE SEQUENCE</scope>
    <source>
        <strain evidence="5">P08H-3</strain>
    </source>
</reference>
<organism evidence="5 6">
    <name type="scientific">Paralvinella palmiformis</name>
    <dbReference type="NCBI Taxonomy" id="53620"/>
    <lineage>
        <taxon>Eukaryota</taxon>
        <taxon>Metazoa</taxon>
        <taxon>Spiralia</taxon>
        <taxon>Lophotrochozoa</taxon>
        <taxon>Annelida</taxon>
        <taxon>Polychaeta</taxon>
        <taxon>Sedentaria</taxon>
        <taxon>Canalipalpata</taxon>
        <taxon>Terebellida</taxon>
        <taxon>Terebelliformia</taxon>
        <taxon>Alvinellidae</taxon>
        <taxon>Paralvinella</taxon>
    </lineage>
</organism>
<feature type="DNA-binding region" description="Fork-head" evidence="2">
    <location>
        <begin position="94"/>
        <end position="185"/>
    </location>
</feature>
<comment type="caution">
    <text evidence="5">The sequence shown here is derived from an EMBL/GenBank/DDBJ whole genome shotgun (WGS) entry which is preliminary data.</text>
</comment>
<dbReference type="InterPro" id="IPR036390">
    <property type="entry name" value="WH_DNA-bd_sf"/>
</dbReference>
<dbReference type="GO" id="GO:0005634">
    <property type="term" value="C:nucleus"/>
    <property type="evidence" value="ECO:0007669"/>
    <property type="project" value="UniProtKB-SubCell"/>
</dbReference>
<dbReference type="SUPFAM" id="SSF46785">
    <property type="entry name" value="Winged helix' DNA-binding domain"/>
    <property type="match status" value="1"/>
</dbReference>
<sequence length="332" mass="38691">MYNDQNVSQLNINTYRENFNYFPRYNEQYYQQNINNISIDQQSLQRNQTFPETVDRTTSYISDPSFDLYNVATSHSMNYTSAFSQLRKNHIEVKPPYSYAALIYMAIESVVEKKATMPEIIHYIECNFPYYRSNKKWHGTIRHDLTVNDCFVKLSPRTGQKACLWAIDPQFQDMFSKGNFRRRRYRFKKGSNSWLKTRKQSADKRNRHNTNFDSGQESHSVSDCSISATSLQFVPTDIQDTPLSLASSIPSDYSFPTLFQTTSTDHLTECLQSTTTFRRDDSPSESKSTAYFDDSTQDGKTALNDILSIIPDFQDCVDELYQSFQNDYFMST</sequence>
<dbReference type="PROSITE" id="PS00657">
    <property type="entry name" value="FORK_HEAD_1"/>
    <property type="match status" value="1"/>
</dbReference>
<dbReference type="PANTHER" id="PTHR11829:SF343">
    <property type="entry name" value="FORK-HEAD DOMAIN-CONTAINING PROTEIN"/>
    <property type="match status" value="1"/>
</dbReference>
<dbReference type="InterPro" id="IPR036388">
    <property type="entry name" value="WH-like_DNA-bd_sf"/>
</dbReference>
<dbReference type="GO" id="GO:0009653">
    <property type="term" value="P:anatomical structure morphogenesis"/>
    <property type="evidence" value="ECO:0007669"/>
    <property type="project" value="TreeGrafter"/>
</dbReference>
<keyword evidence="1 2" id="KW-0238">DNA-binding</keyword>
<accession>A0AAD9IQQ9</accession>
<dbReference type="AlphaFoldDB" id="A0AAD9IQQ9"/>
<feature type="domain" description="Fork-head" evidence="4">
    <location>
        <begin position="94"/>
        <end position="185"/>
    </location>
</feature>
<proteinExistence type="predicted"/>
<dbReference type="Gene3D" id="1.10.10.10">
    <property type="entry name" value="Winged helix-like DNA-binding domain superfamily/Winged helix DNA-binding domain"/>
    <property type="match status" value="1"/>
</dbReference>
<gene>
    <name evidence="5" type="ORF">LSH36_2355g00020</name>
</gene>
<dbReference type="SMART" id="SM00339">
    <property type="entry name" value="FH"/>
    <property type="match status" value="1"/>
</dbReference>
<dbReference type="GO" id="GO:0000978">
    <property type="term" value="F:RNA polymerase II cis-regulatory region sequence-specific DNA binding"/>
    <property type="evidence" value="ECO:0007669"/>
    <property type="project" value="TreeGrafter"/>
</dbReference>
<evidence type="ECO:0000313" key="5">
    <source>
        <dbReference type="EMBL" id="KAK2138828.1"/>
    </source>
</evidence>
<evidence type="ECO:0000256" key="3">
    <source>
        <dbReference type="SAM" id="MobiDB-lite"/>
    </source>
</evidence>
<comment type="subcellular location">
    <subcellularLocation>
        <location evidence="2">Nucleus</location>
    </subcellularLocation>
</comment>
<dbReference type="InterPro" id="IPR001766">
    <property type="entry name" value="Fork_head_dom"/>
</dbReference>
<dbReference type="PANTHER" id="PTHR11829">
    <property type="entry name" value="FORKHEAD BOX PROTEIN"/>
    <property type="match status" value="1"/>
</dbReference>
<keyword evidence="2" id="KW-0539">Nucleus</keyword>
<feature type="region of interest" description="Disordered" evidence="3">
    <location>
        <begin position="197"/>
        <end position="220"/>
    </location>
</feature>
<dbReference type="GO" id="GO:0030154">
    <property type="term" value="P:cell differentiation"/>
    <property type="evidence" value="ECO:0007669"/>
    <property type="project" value="TreeGrafter"/>
</dbReference>
<dbReference type="EMBL" id="JAODUP010002347">
    <property type="protein sequence ID" value="KAK2138828.1"/>
    <property type="molecule type" value="Genomic_DNA"/>
</dbReference>
<dbReference type="PROSITE" id="PS50039">
    <property type="entry name" value="FORK_HEAD_3"/>
    <property type="match status" value="1"/>
</dbReference>
<dbReference type="PRINTS" id="PR00053">
    <property type="entry name" value="FORKHEAD"/>
</dbReference>
<evidence type="ECO:0000256" key="2">
    <source>
        <dbReference type="PROSITE-ProRule" id="PRU00089"/>
    </source>
</evidence>
<keyword evidence="6" id="KW-1185">Reference proteome</keyword>
<feature type="region of interest" description="Disordered" evidence="3">
    <location>
        <begin position="274"/>
        <end position="294"/>
    </location>
</feature>